<dbReference type="InterPro" id="IPR036188">
    <property type="entry name" value="FAD/NAD-bd_sf"/>
</dbReference>
<gene>
    <name evidence="1" type="ORF">PV07_10019</name>
</gene>
<dbReference type="STRING" id="569365.A0A0D2AHC5"/>
<evidence type="ECO:0008006" key="3">
    <source>
        <dbReference type="Google" id="ProtNLM"/>
    </source>
</evidence>
<dbReference type="RefSeq" id="XP_016244508.1">
    <property type="nucleotide sequence ID" value="XM_016397317.1"/>
</dbReference>
<accession>A0A0D2AHC5</accession>
<dbReference type="Gene3D" id="3.40.50.150">
    <property type="entry name" value="Vaccinia Virus protein VP39"/>
    <property type="match status" value="1"/>
</dbReference>
<dbReference type="SUPFAM" id="SSF53335">
    <property type="entry name" value="S-adenosyl-L-methionine-dependent methyltransferases"/>
    <property type="match status" value="1"/>
</dbReference>
<proteinExistence type="predicted"/>
<dbReference type="Proteomes" id="UP000054466">
    <property type="component" value="Unassembled WGS sequence"/>
</dbReference>
<sequence length="402" mass="46411">MQTKNIKSVTPRRDVSEAFADHADLFLKRTAWPHPCPSWWKQGRLDGLLAMFPGSRLVFFDFLKEPRFEDYKIVIQDTRDAAETDHQQAEEDLDSAYGEEIASETVSLTSSITRYRFENGRRYHAYNDGAYWGPNDETQNEQLDIAHHVFFLLFDGKLFLAPIGPSPQEVLDVGTGTGIWAIDFADQFPSAIVTGTDLSPIQPTWVPPNCRFEIEDCMDEWSFDLDRFDYIHVRCLFGSVADWPAFYRQVYAHLRPGGWFEQVEYSVDWIADDDSIPEGHIFRKSSALYVEAGDRNGKTFRILDLQKDYVQQAGLINVTEKRYKMPLGPWPKDEKQKEIGRWHLFEADRGLEGWTLALFTRVLGWTLEEVQVFLAQVRQGFKDRSVHAYTRVSVVYGQKPLG</sequence>
<dbReference type="Gene3D" id="3.50.50.60">
    <property type="entry name" value="FAD/NAD(P)-binding domain"/>
    <property type="match status" value="1"/>
</dbReference>
<dbReference type="PANTHER" id="PTHR43591:SF10">
    <property type="entry name" value="ABC TRANSMEMBRANE TYPE-1 DOMAIN-CONTAINING PROTEIN-RELATED"/>
    <property type="match status" value="1"/>
</dbReference>
<dbReference type="CDD" id="cd02440">
    <property type="entry name" value="AdoMet_MTases"/>
    <property type="match status" value="1"/>
</dbReference>
<dbReference type="OrthoDB" id="2013972at2759"/>
<dbReference type="VEuPathDB" id="FungiDB:PV07_10019"/>
<dbReference type="Pfam" id="PF13489">
    <property type="entry name" value="Methyltransf_23"/>
    <property type="match status" value="1"/>
</dbReference>
<name>A0A0D2AHC5_9EURO</name>
<dbReference type="HOGENOM" id="CLU_010595_7_1_1"/>
<dbReference type="GeneID" id="27349213"/>
<dbReference type="GO" id="GO:0008168">
    <property type="term" value="F:methyltransferase activity"/>
    <property type="evidence" value="ECO:0007669"/>
    <property type="project" value="TreeGrafter"/>
</dbReference>
<organism evidence="1 2">
    <name type="scientific">Cladophialophora immunda</name>
    <dbReference type="NCBI Taxonomy" id="569365"/>
    <lineage>
        <taxon>Eukaryota</taxon>
        <taxon>Fungi</taxon>
        <taxon>Dikarya</taxon>
        <taxon>Ascomycota</taxon>
        <taxon>Pezizomycotina</taxon>
        <taxon>Eurotiomycetes</taxon>
        <taxon>Chaetothyriomycetidae</taxon>
        <taxon>Chaetothyriales</taxon>
        <taxon>Herpotrichiellaceae</taxon>
        <taxon>Cladophialophora</taxon>
    </lineage>
</organism>
<dbReference type="EMBL" id="KN847045">
    <property type="protein sequence ID" value="KIW24292.1"/>
    <property type="molecule type" value="Genomic_DNA"/>
</dbReference>
<protein>
    <recommendedName>
        <fullName evidence="3">Methyltransferase domain-containing protein</fullName>
    </recommendedName>
</protein>
<keyword evidence="2" id="KW-1185">Reference proteome</keyword>
<evidence type="ECO:0000313" key="1">
    <source>
        <dbReference type="EMBL" id="KIW24292.1"/>
    </source>
</evidence>
<reference evidence="1 2" key="1">
    <citation type="submission" date="2015-01" db="EMBL/GenBank/DDBJ databases">
        <title>The Genome Sequence of Cladophialophora immunda CBS83496.</title>
        <authorList>
            <consortium name="The Broad Institute Genomics Platform"/>
            <person name="Cuomo C."/>
            <person name="de Hoog S."/>
            <person name="Gorbushina A."/>
            <person name="Stielow B."/>
            <person name="Teixiera M."/>
            <person name="Abouelleil A."/>
            <person name="Chapman S.B."/>
            <person name="Priest M."/>
            <person name="Young S.K."/>
            <person name="Wortman J."/>
            <person name="Nusbaum C."/>
            <person name="Birren B."/>
        </authorList>
    </citation>
    <scope>NUCLEOTIDE SEQUENCE [LARGE SCALE GENOMIC DNA]</scope>
    <source>
        <strain evidence="1 2">CBS 83496</strain>
    </source>
</reference>
<dbReference type="InterPro" id="IPR029063">
    <property type="entry name" value="SAM-dependent_MTases_sf"/>
</dbReference>
<dbReference type="PANTHER" id="PTHR43591">
    <property type="entry name" value="METHYLTRANSFERASE"/>
    <property type="match status" value="1"/>
</dbReference>
<dbReference type="AlphaFoldDB" id="A0A0D2AHC5"/>
<evidence type="ECO:0000313" key="2">
    <source>
        <dbReference type="Proteomes" id="UP000054466"/>
    </source>
</evidence>